<evidence type="ECO:0000313" key="1">
    <source>
        <dbReference type="EMBL" id="DAG04741.1"/>
    </source>
</evidence>
<sequence>MKIEVIKMDTNINHLNRRKEYVELVYHNSSPFDFWEEVRKFHKEREQEEKEHDQH</sequence>
<organism evidence="1">
    <name type="scientific">Siphoviridae sp. ctGa111</name>
    <dbReference type="NCBI Taxonomy" id="2825413"/>
    <lineage>
        <taxon>Viruses</taxon>
        <taxon>Duplodnaviria</taxon>
        <taxon>Heunggongvirae</taxon>
        <taxon>Uroviricota</taxon>
        <taxon>Caudoviricetes</taxon>
    </lineage>
</organism>
<name>A0A8S5VDE6_9CAUD</name>
<proteinExistence type="predicted"/>
<protein>
    <submittedName>
        <fullName evidence="1">Uncharacterized protein</fullName>
    </submittedName>
</protein>
<reference evidence="1" key="1">
    <citation type="journal article" date="2021" name="Proc. Natl. Acad. Sci. U.S.A.">
        <title>A Catalog of Tens of Thousands of Viruses from Human Metagenomes Reveals Hidden Associations with Chronic Diseases.</title>
        <authorList>
            <person name="Tisza M.J."/>
            <person name="Buck C.B."/>
        </authorList>
    </citation>
    <scope>NUCLEOTIDE SEQUENCE</scope>
    <source>
        <strain evidence="1">CtGa111</strain>
    </source>
</reference>
<accession>A0A8S5VDE6</accession>
<dbReference type="EMBL" id="BK016245">
    <property type="protein sequence ID" value="DAG04741.1"/>
    <property type="molecule type" value="Genomic_DNA"/>
</dbReference>